<dbReference type="UniPathway" id="UPA00068">
    <property type="reaction ID" value="UER00114"/>
</dbReference>
<sequence length="491" mass="53868">MSDHHASSPSANQLDSKAQGWSALFTEPMSDLVKRYTSSVFFDQRLWQADIAGSRAHAQMLHSVGILSAQDEADIQHGLSQITQEIEAGQFEWKLDLEDVHLNIEARLTQLIGDAGKRLHTGRSRNDQVATDVRLWLRGEIDGIIGLLRQVQTALVDVAEQNVEVILPGFTHLQVAQPVSFAHHLLAYVEMFGRDVQRMQDVRRRTNVLPLGSAALAGTSYPLDRAQVARILGMVDAQGEPQICQNSLDAVSDRDFAIEFAAAAALVMVHVSRLSEELIVWMSQNFAFIRIADRFTTGSSIMPQKKNPDVPELARGKSGRVIGHLMGLITLMKGQPLAYNKDNQEDKEPLFDTVDTLRDTLRIFAEMIGGQPNAQTGQKEGGITVHAEAMQQAALRGYATATDLADYLVKKGLPFRDAHETVAHAVRIAIEQGVDLSELALADLQKFNPAIEADVFEVLSLHGSLHARNTLGGTAPAQVRAQIARHRAALA</sequence>
<dbReference type="InterPro" id="IPR029419">
    <property type="entry name" value="Arg_succ_lyase_C"/>
</dbReference>
<dbReference type="InterPro" id="IPR022761">
    <property type="entry name" value="Fumarate_lyase_N"/>
</dbReference>
<keyword evidence="6 7" id="KW-0456">Lyase</keyword>
<dbReference type="PANTHER" id="PTHR43814:SF1">
    <property type="entry name" value="ARGININOSUCCINATE LYASE"/>
    <property type="match status" value="1"/>
</dbReference>
<comment type="similarity">
    <text evidence="7">Belongs to the lyase 1 family. Argininosuccinate lyase subfamily.</text>
</comment>
<dbReference type="EC" id="4.3.2.1" evidence="3 7"/>
<dbReference type="Gene3D" id="1.20.200.10">
    <property type="entry name" value="Fumarase/aspartase (Central domain)"/>
    <property type="match status" value="1"/>
</dbReference>
<dbReference type="PROSITE" id="PS00163">
    <property type="entry name" value="FUMARATE_LYASES"/>
    <property type="match status" value="1"/>
</dbReference>
<dbReference type="OrthoDB" id="9769623at2"/>
<evidence type="ECO:0000256" key="6">
    <source>
        <dbReference type="ARBA" id="ARBA00023239"/>
    </source>
</evidence>
<dbReference type="SUPFAM" id="SSF48557">
    <property type="entry name" value="L-aspartase-like"/>
    <property type="match status" value="1"/>
</dbReference>
<evidence type="ECO:0000256" key="3">
    <source>
        <dbReference type="ARBA" id="ARBA00012338"/>
    </source>
</evidence>
<evidence type="ECO:0000259" key="8">
    <source>
        <dbReference type="Pfam" id="PF00206"/>
    </source>
</evidence>
<organism evidence="10 11">
    <name type="scientific">Lampropedia hyalina DSM 16112</name>
    <dbReference type="NCBI Taxonomy" id="1122156"/>
    <lineage>
        <taxon>Bacteria</taxon>
        <taxon>Pseudomonadati</taxon>
        <taxon>Pseudomonadota</taxon>
        <taxon>Betaproteobacteria</taxon>
        <taxon>Burkholderiales</taxon>
        <taxon>Comamonadaceae</taxon>
        <taxon>Lampropedia</taxon>
    </lineage>
</organism>
<dbReference type="Pfam" id="PF00206">
    <property type="entry name" value="Lyase_1"/>
    <property type="match status" value="1"/>
</dbReference>
<keyword evidence="11" id="KW-1185">Reference proteome</keyword>
<feature type="domain" description="Argininosuccinate lyase C-terminal" evidence="9">
    <location>
        <begin position="398"/>
        <end position="465"/>
    </location>
</feature>
<feature type="domain" description="Fumarate lyase N-terminal" evidence="8">
    <location>
        <begin position="25"/>
        <end position="323"/>
    </location>
</feature>
<dbReference type="Proteomes" id="UP000184327">
    <property type="component" value="Unassembled WGS sequence"/>
</dbReference>
<dbReference type="FunFam" id="1.20.200.10:FF:000015">
    <property type="entry name" value="argininosuccinate lyase isoform X2"/>
    <property type="match status" value="1"/>
</dbReference>
<keyword evidence="4 7" id="KW-0055">Arginine biosynthesis</keyword>
<dbReference type="CDD" id="cd01359">
    <property type="entry name" value="Argininosuccinate_lyase"/>
    <property type="match status" value="1"/>
</dbReference>
<comment type="catalytic activity">
    <reaction evidence="1 7">
        <text>2-(N(omega)-L-arginino)succinate = fumarate + L-arginine</text>
        <dbReference type="Rhea" id="RHEA:24020"/>
        <dbReference type="ChEBI" id="CHEBI:29806"/>
        <dbReference type="ChEBI" id="CHEBI:32682"/>
        <dbReference type="ChEBI" id="CHEBI:57472"/>
        <dbReference type="EC" id="4.3.2.1"/>
    </reaction>
</comment>
<comment type="subcellular location">
    <subcellularLocation>
        <location evidence="7">Cytoplasm</location>
    </subcellularLocation>
</comment>
<dbReference type="PANTHER" id="PTHR43814">
    <property type="entry name" value="ARGININOSUCCINATE LYASE"/>
    <property type="match status" value="1"/>
</dbReference>
<dbReference type="Pfam" id="PF14698">
    <property type="entry name" value="ASL_C2"/>
    <property type="match status" value="1"/>
</dbReference>
<evidence type="ECO:0000313" key="11">
    <source>
        <dbReference type="Proteomes" id="UP000184327"/>
    </source>
</evidence>
<dbReference type="InterPro" id="IPR020557">
    <property type="entry name" value="Fumarate_lyase_CS"/>
</dbReference>
<dbReference type="STRING" id="1122156.SAMN02745117_00589"/>
<dbReference type="RefSeq" id="WP_073354523.1">
    <property type="nucleotide sequence ID" value="NZ_FQUZ01000005.1"/>
</dbReference>
<dbReference type="AlphaFoldDB" id="A0A1M4V4K6"/>
<dbReference type="GO" id="GO:0005829">
    <property type="term" value="C:cytosol"/>
    <property type="evidence" value="ECO:0007669"/>
    <property type="project" value="TreeGrafter"/>
</dbReference>
<name>A0A1M4V4K6_9BURK</name>
<evidence type="ECO:0000256" key="7">
    <source>
        <dbReference type="HAMAP-Rule" id="MF_00006"/>
    </source>
</evidence>
<dbReference type="GO" id="GO:0004056">
    <property type="term" value="F:argininosuccinate lyase activity"/>
    <property type="evidence" value="ECO:0007669"/>
    <property type="project" value="UniProtKB-UniRule"/>
</dbReference>
<dbReference type="Gene3D" id="1.10.275.10">
    <property type="entry name" value="Fumarase/aspartase (N-terminal domain)"/>
    <property type="match status" value="1"/>
</dbReference>
<gene>
    <name evidence="7" type="primary">argH</name>
    <name evidence="10" type="ORF">SAMN02745117_00589</name>
</gene>
<evidence type="ECO:0000256" key="4">
    <source>
        <dbReference type="ARBA" id="ARBA00022571"/>
    </source>
</evidence>
<dbReference type="InterPro" id="IPR024083">
    <property type="entry name" value="Fumarase/histidase_N"/>
</dbReference>
<dbReference type="InterPro" id="IPR008948">
    <property type="entry name" value="L-Aspartase-like"/>
</dbReference>
<dbReference type="FunFam" id="1.10.40.30:FF:000001">
    <property type="entry name" value="Argininosuccinate lyase"/>
    <property type="match status" value="1"/>
</dbReference>
<dbReference type="InterPro" id="IPR000362">
    <property type="entry name" value="Fumarate_lyase_fam"/>
</dbReference>
<keyword evidence="7" id="KW-0963">Cytoplasm</keyword>
<dbReference type="PRINTS" id="PR00145">
    <property type="entry name" value="ARGSUCLYASE"/>
</dbReference>
<comment type="pathway">
    <text evidence="2 7">Amino-acid biosynthesis; L-arginine biosynthesis; L-arginine from L-ornithine and carbamoyl phosphate: step 3/3.</text>
</comment>
<evidence type="ECO:0000256" key="2">
    <source>
        <dbReference type="ARBA" id="ARBA00004941"/>
    </source>
</evidence>
<evidence type="ECO:0000313" key="10">
    <source>
        <dbReference type="EMBL" id="SHE63875.1"/>
    </source>
</evidence>
<dbReference type="PRINTS" id="PR00149">
    <property type="entry name" value="FUMRATELYASE"/>
</dbReference>
<dbReference type="EMBL" id="FQUZ01000005">
    <property type="protein sequence ID" value="SHE63875.1"/>
    <property type="molecule type" value="Genomic_DNA"/>
</dbReference>
<dbReference type="NCBIfam" id="TIGR00838">
    <property type="entry name" value="argH"/>
    <property type="match status" value="1"/>
</dbReference>
<keyword evidence="5 7" id="KW-0028">Amino-acid biosynthesis</keyword>
<evidence type="ECO:0000256" key="1">
    <source>
        <dbReference type="ARBA" id="ARBA00000985"/>
    </source>
</evidence>
<dbReference type="InterPro" id="IPR009049">
    <property type="entry name" value="Argininosuccinate_lyase"/>
</dbReference>
<accession>A0A1M4V4K6</accession>
<protein>
    <recommendedName>
        <fullName evidence="3 7">Argininosuccinate lyase</fullName>
        <shortName evidence="7">ASAL</shortName>
        <ecNumber evidence="3 7">4.3.2.1</ecNumber>
    </recommendedName>
    <alternativeName>
        <fullName evidence="7">Arginosuccinase</fullName>
    </alternativeName>
</protein>
<dbReference type="HAMAP" id="MF_00006">
    <property type="entry name" value="Arg_succ_lyase"/>
    <property type="match status" value="1"/>
</dbReference>
<dbReference type="Gene3D" id="1.10.40.30">
    <property type="entry name" value="Fumarase/aspartase (C-terminal domain)"/>
    <property type="match status" value="1"/>
</dbReference>
<evidence type="ECO:0000259" key="9">
    <source>
        <dbReference type="Pfam" id="PF14698"/>
    </source>
</evidence>
<dbReference type="GO" id="GO:0042450">
    <property type="term" value="P:L-arginine biosynthetic process via ornithine"/>
    <property type="evidence" value="ECO:0007669"/>
    <property type="project" value="UniProtKB-UniRule"/>
</dbReference>
<reference evidence="10 11" key="1">
    <citation type="submission" date="2016-11" db="EMBL/GenBank/DDBJ databases">
        <authorList>
            <person name="Jaros S."/>
            <person name="Januszkiewicz K."/>
            <person name="Wedrychowicz H."/>
        </authorList>
    </citation>
    <scope>NUCLEOTIDE SEQUENCE [LARGE SCALE GENOMIC DNA]</scope>
    <source>
        <strain evidence="10 11">DSM 16112</strain>
    </source>
</reference>
<dbReference type="FunFam" id="1.10.275.10:FF:000002">
    <property type="entry name" value="Argininosuccinate lyase"/>
    <property type="match status" value="1"/>
</dbReference>
<proteinExistence type="inferred from homology"/>
<evidence type="ECO:0000256" key="5">
    <source>
        <dbReference type="ARBA" id="ARBA00022605"/>
    </source>
</evidence>